<keyword evidence="5" id="KW-1185">Reference proteome</keyword>
<sequence length="376" mass="39573">MPLPETYLQMMSTVSEGAELRMELVEQPMPTPKAGEVLVRVEASPINPSDQGVMFGWASMAECSSTGEGSATVLTAPVSPQGMGVMKARIGQQLPVGNEGAGTVVAAGEGAEALMGKTVAVMGGAMYAEYRCLPAAMCMPLLPEHTAKDGASCFVNPLTALSMLETMRMEGHTALVHTAAASNLGQMLNRICQADGVELVNVVRRPEQAELLRDMGAKYVCDSSSETFQADLTDAVHATGATLAFDATGGGELASKILSAMEAAAARTPGAYSIYGSVAHKQVYLYGGLDVSPTVLSRGYGMAWGVGGWLLPNFLAKAGAEVGERLRTRVVAELKTTFASHYTDEISLVEALQSDVVARYYAKTTGEKFLVCPQKD</sequence>
<dbReference type="PANTHER" id="PTHR48106:SF18">
    <property type="entry name" value="QUINONE OXIDOREDUCTASE PIG3"/>
    <property type="match status" value="1"/>
</dbReference>
<dbReference type="Pfam" id="PF08240">
    <property type="entry name" value="ADH_N"/>
    <property type="match status" value="1"/>
</dbReference>
<comment type="caution">
    <text evidence="4">The sequence shown here is derived from an EMBL/GenBank/DDBJ whole genome shotgun (WGS) entry which is preliminary data.</text>
</comment>
<dbReference type="PANTHER" id="PTHR48106">
    <property type="entry name" value="QUINONE OXIDOREDUCTASE PIG3-RELATED"/>
    <property type="match status" value="1"/>
</dbReference>
<gene>
    <name evidence="4" type="ORF">DFR46_1664</name>
</gene>
<dbReference type="SUPFAM" id="SSF51735">
    <property type="entry name" value="NAD(P)-binding Rossmann-fold domains"/>
    <property type="match status" value="1"/>
</dbReference>
<name>A0A3D9FG67_9SPHN</name>
<dbReference type="OrthoDB" id="8629910at2"/>
<dbReference type="InterPro" id="IPR020843">
    <property type="entry name" value="ER"/>
</dbReference>
<accession>A0A3D9FG67</accession>
<dbReference type="AlphaFoldDB" id="A0A3D9FG67"/>
<evidence type="ECO:0000313" key="4">
    <source>
        <dbReference type="EMBL" id="RED16638.1"/>
    </source>
</evidence>
<reference evidence="4 5" key="1">
    <citation type="submission" date="2018-07" db="EMBL/GenBank/DDBJ databases">
        <title>Genomic Encyclopedia of Type Strains, Phase IV (KMG-IV): sequencing the most valuable type-strain genomes for metagenomic binning, comparative biology and taxonomic classification.</title>
        <authorList>
            <person name="Goeker M."/>
        </authorList>
    </citation>
    <scope>NUCLEOTIDE SEQUENCE [LARGE SCALE GENOMIC DNA]</scope>
    <source>
        <strain evidence="4 5">DSM 26725</strain>
    </source>
</reference>
<protein>
    <submittedName>
        <fullName evidence="4">NADPH:quinone reductase-like Zn-dependent oxidoreductase</fullName>
    </submittedName>
</protein>
<dbReference type="EMBL" id="QRDP01000004">
    <property type="protein sequence ID" value="RED16638.1"/>
    <property type="molecule type" value="Genomic_DNA"/>
</dbReference>
<feature type="domain" description="Enoyl reductase (ER)" evidence="3">
    <location>
        <begin position="17"/>
        <end position="357"/>
    </location>
</feature>
<dbReference type="SMART" id="SM00829">
    <property type="entry name" value="PKS_ER"/>
    <property type="match status" value="1"/>
</dbReference>
<evidence type="ECO:0000259" key="3">
    <source>
        <dbReference type="SMART" id="SM00829"/>
    </source>
</evidence>
<proteinExistence type="predicted"/>
<organism evidence="4 5">
    <name type="scientific">Parasphingopyxis lamellibrachiae</name>
    <dbReference type="NCBI Taxonomy" id="680125"/>
    <lineage>
        <taxon>Bacteria</taxon>
        <taxon>Pseudomonadati</taxon>
        <taxon>Pseudomonadota</taxon>
        <taxon>Alphaproteobacteria</taxon>
        <taxon>Sphingomonadales</taxon>
        <taxon>Sphingomonadaceae</taxon>
        <taxon>Parasphingopyxis</taxon>
    </lineage>
</organism>
<dbReference type="CDD" id="cd08291">
    <property type="entry name" value="ETR_like_1"/>
    <property type="match status" value="1"/>
</dbReference>
<evidence type="ECO:0000256" key="1">
    <source>
        <dbReference type="ARBA" id="ARBA00022857"/>
    </source>
</evidence>
<dbReference type="InterPro" id="IPR013149">
    <property type="entry name" value="ADH-like_C"/>
</dbReference>
<dbReference type="Gene3D" id="3.90.180.10">
    <property type="entry name" value="Medium-chain alcohol dehydrogenases, catalytic domain"/>
    <property type="match status" value="1"/>
</dbReference>
<dbReference type="InterPro" id="IPR011032">
    <property type="entry name" value="GroES-like_sf"/>
</dbReference>
<evidence type="ECO:0000256" key="2">
    <source>
        <dbReference type="ARBA" id="ARBA00023002"/>
    </source>
</evidence>
<keyword evidence="2" id="KW-0560">Oxidoreductase</keyword>
<dbReference type="SUPFAM" id="SSF50129">
    <property type="entry name" value="GroES-like"/>
    <property type="match status" value="1"/>
</dbReference>
<dbReference type="InterPro" id="IPR013154">
    <property type="entry name" value="ADH-like_N"/>
</dbReference>
<dbReference type="Gene3D" id="3.40.50.720">
    <property type="entry name" value="NAD(P)-binding Rossmann-like Domain"/>
    <property type="match status" value="1"/>
</dbReference>
<dbReference type="GO" id="GO:0016651">
    <property type="term" value="F:oxidoreductase activity, acting on NAD(P)H"/>
    <property type="evidence" value="ECO:0007669"/>
    <property type="project" value="TreeGrafter"/>
</dbReference>
<dbReference type="RefSeq" id="WP_116236019.1">
    <property type="nucleotide sequence ID" value="NZ_QRDP01000004.1"/>
</dbReference>
<dbReference type="GO" id="GO:0070402">
    <property type="term" value="F:NADPH binding"/>
    <property type="evidence" value="ECO:0007669"/>
    <property type="project" value="TreeGrafter"/>
</dbReference>
<dbReference type="InterPro" id="IPR036291">
    <property type="entry name" value="NAD(P)-bd_dom_sf"/>
</dbReference>
<dbReference type="Proteomes" id="UP000256310">
    <property type="component" value="Unassembled WGS sequence"/>
</dbReference>
<evidence type="ECO:0000313" key="5">
    <source>
        <dbReference type="Proteomes" id="UP000256310"/>
    </source>
</evidence>
<keyword evidence="1" id="KW-0521">NADP</keyword>
<dbReference type="Pfam" id="PF00107">
    <property type="entry name" value="ADH_zinc_N"/>
    <property type="match status" value="1"/>
</dbReference>